<evidence type="ECO:0000259" key="2">
    <source>
        <dbReference type="Pfam" id="PF03050"/>
    </source>
</evidence>
<dbReference type="EMBL" id="NAFK01000092">
    <property type="protein sequence ID" value="OSJ36378.1"/>
    <property type="molecule type" value="Genomic_DNA"/>
</dbReference>
<evidence type="ECO:0000313" key="4">
    <source>
        <dbReference type="Proteomes" id="UP000193884"/>
    </source>
</evidence>
<reference evidence="3 4" key="1">
    <citation type="submission" date="2017-03" db="EMBL/GenBank/DDBJ databases">
        <title>Whole genome sequences of fourteen strains of Bradyrhizobium canariense and one strain of Bradyrhizobium japonicum isolated from Lupinus (Papilionoideae: Genisteae) species in Algeria.</title>
        <authorList>
            <person name="Crovadore J."/>
            <person name="Chekireb D."/>
            <person name="Brachmann A."/>
            <person name="Chablais R."/>
            <person name="Cochard B."/>
            <person name="Lefort F."/>
        </authorList>
    </citation>
    <scope>NUCLEOTIDE SEQUENCE [LARGE SCALE GENOMIC DNA]</scope>
    <source>
        <strain evidence="3 4">UBMAN05</strain>
    </source>
</reference>
<name>A0ABX3XBB9_9BRAD</name>
<keyword evidence="4" id="KW-1185">Reference proteome</keyword>
<feature type="domain" description="Transposase IS66 central" evidence="2">
    <location>
        <begin position="3"/>
        <end position="80"/>
    </location>
</feature>
<comment type="caution">
    <text evidence="3">The sequence shown here is derived from an EMBL/GenBank/DDBJ whole genome shotgun (WGS) entry which is preliminary data.</text>
</comment>
<dbReference type="InterPro" id="IPR052344">
    <property type="entry name" value="Transposase-related"/>
</dbReference>
<dbReference type="Pfam" id="PF03050">
    <property type="entry name" value="DDE_Tnp_IS66"/>
    <property type="match status" value="1"/>
</dbReference>
<feature type="region of interest" description="Disordered" evidence="1">
    <location>
        <begin position="1"/>
        <end position="20"/>
    </location>
</feature>
<protein>
    <recommendedName>
        <fullName evidence="2">Transposase IS66 central domain-containing protein</fullName>
    </recommendedName>
</protein>
<dbReference type="PANTHER" id="PTHR33678">
    <property type="entry name" value="BLL1576 PROTEIN"/>
    <property type="match status" value="1"/>
</dbReference>
<gene>
    <name evidence="3" type="ORF">BST63_00805</name>
</gene>
<evidence type="ECO:0000256" key="1">
    <source>
        <dbReference type="SAM" id="MobiDB-lite"/>
    </source>
</evidence>
<accession>A0ABX3XBB9</accession>
<proteinExistence type="predicted"/>
<evidence type="ECO:0000313" key="3">
    <source>
        <dbReference type="EMBL" id="OSJ36378.1"/>
    </source>
</evidence>
<dbReference type="InterPro" id="IPR004291">
    <property type="entry name" value="Transposase_IS66_central"/>
</dbReference>
<dbReference type="PANTHER" id="PTHR33678:SF1">
    <property type="entry name" value="BLL1576 PROTEIN"/>
    <property type="match status" value="1"/>
</dbReference>
<sequence>MAKGKSRTGRLWTHVRDDRPFAGPDPPAAMFFYSPDRGGAHPEQHLAGYAGLMQAGAYAGFGRLYEANGQPDHRGHLWAHSGASSLISRGSALRRSRPKCIRPVRAALPNEAYC</sequence>
<dbReference type="Proteomes" id="UP000193884">
    <property type="component" value="Unassembled WGS sequence"/>
</dbReference>
<organism evidence="3 4">
    <name type="scientific">Bradyrhizobium canariense</name>
    <dbReference type="NCBI Taxonomy" id="255045"/>
    <lineage>
        <taxon>Bacteria</taxon>
        <taxon>Pseudomonadati</taxon>
        <taxon>Pseudomonadota</taxon>
        <taxon>Alphaproteobacteria</taxon>
        <taxon>Hyphomicrobiales</taxon>
        <taxon>Nitrobacteraceae</taxon>
        <taxon>Bradyrhizobium</taxon>
    </lineage>
</organism>